<dbReference type="Pfam" id="PF00096">
    <property type="entry name" value="zf-C2H2"/>
    <property type="match status" value="1"/>
</dbReference>
<evidence type="ECO:0000259" key="8">
    <source>
        <dbReference type="PROSITE" id="PS50157"/>
    </source>
</evidence>
<accession>A0A6P7X3R4</accession>
<dbReference type="PANTHER" id="PTHR24381:SF393">
    <property type="entry name" value="CHROMATIN-LINKED ADAPTOR FOR MSL PROTEINS, ISOFORM B"/>
    <property type="match status" value="1"/>
</dbReference>
<keyword evidence="3" id="KW-0677">Repeat</keyword>
<evidence type="ECO:0000313" key="10">
    <source>
        <dbReference type="RefSeq" id="XP_030045200.1"/>
    </source>
</evidence>
<evidence type="ECO:0000313" key="9">
    <source>
        <dbReference type="Proteomes" id="UP000515156"/>
    </source>
</evidence>
<dbReference type="Gene3D" id="3.30.160.60">
    <property type="entry name" value="Classic Zinc Finger"/>
    <property type="match status" value="2"/>
</dbReference>
<dbReference type="OrthoDB" id="9199459at2759"/>
<evidence type="ECO:0000256" key="4">
    <source>
        <dbReference type="ARBA" id="ARBA00022771"/>
    </source>
</evidence>
<name>A0A6P7X3R4_9AMPH</name>
<dbReference type="AlphaFoldDB" id="A0A6P7X3R4"/>
<dbReference type="InterPro" id="IPR013087">
    <property type="entry name" value="Znf_C2H2_type"/>
</dbReference>
<dbReference type="PROSITE" id="PS50157">
    <property type="entry name" value="ZINC_FINGER_C2H2_2"/>
    <property type="match status" value="1"/>
</dbReference>
<dbReference type="GO" id="GO:0000981">
    <property type="term" value="F:DNA-binding transcription factor activity, RNA polymerase II-specific"/>
    <property type="evidence" value="ECO:0007669"/>
    <property type="project" value="TreeGrafter"/>
</dbReference>
<evidence type="ECO:0000256" key="7">
    <source>
        <dbReference type="PROSITE-ProRule" id="PRU00042"/>
    </source>
</evidence>
<gene>
    <name evidence="10" type="primary">LOC115459526</name>
</gene>
<dbReference type="SUPFAM" id="SSF57667">
    <property type="entry name" value="beta-beta-alpha zinc fingers"/>
    <property type="match status" value="2"/>
</dbReference>
<dbReference type="GO" id="GO:0008270">
    <property type="term" value="F:zinc ion binding"/>
    <property type="evidence" value="ECO:0007669"/>
    <property type="project" value="UniProtKB-KW"/>
</dbReference>
<evidence type="ECO:0000256" key="5">
    <source>
        <dbReference type="ARBA" id="ARBA00022833"/>
    </source>
</evidence>
<reference evidence="10" key="1">
    <citation type="submission" date="2025-08" db="UniProtKB">
        <authorList>
            <consortium name="RefSeq"/>
        </authorList>
    </citation>
    <scope>IDENTIFICATION</scope>
</reference>
<dbReference type="InterPro" id="IPR036236">
    <property type="entry name" value="Znf_C2H2_sf"/>
</dbReference>
<dbReference type="GO" id="GO:0000977">
    <property type="term" value="F:RNA polymerase II transcription regulatory region sequence-specific DNA binding"/>
    <property type="evidence" value="ECO:0007669"/>
    <property type="project" value="TreeGrafter"/>
</dbReference>
<keyword evidence="2" id="KW-0479">Metal-binding</keyword>
<proteinExistence type="predicted"/>
<dbReference type="KEGG" id="muo:115459526"/>
<keyword evidence="5" id="KW-0862">Zinc</keyword>
<protein>
    <submittedName>
        <fullName evidence="10">Zinc finger protein OZF-like</fullName>
    </submittedName>
</protein>
<keyword evidence="6" id="KW-0539">Nucleus</keyword>
<dbReference type="GO" id="GO:0005634">
    <property type="term" value="C:nucleus"/>
    <property type="evidence" value="ECO:0007669"/>
    <property type="project" value="UniProtKB-SubCell"/>
</dbReference>
<feature type="domain" description="C2H2-type" evidence="8">
    <location>
        <begin position="23"/>
        <end position="46"/>
    </location>
</feature>
<evidence type="ECO:0000256" key="2">
    <source>
        <dbReference type="ARBA" id="ARBA00022723"/>
    </source>
</evidence>
<organism evidence="9 10">
    <name type="scientific">Microcaecilia unicolor</name>
    <dbReference type="NCBI Taxonomy" id="1415580"/>
    <lineage>
        <taxon>Eukaryota</taxon>
        <taxon>Metazoa</taxon>
        <taxon>Chordata</taxon>
        <taxon>Craniata</taxon>
        <taxon>Vertebrata</taxon>
        <taxon>Euteleostomi</taxon>
        <taxon>Amphibia</taxon>
        <taxon>Gymnophiona</taxon>
        <taxon>Siphonopidae</taxon>
        <taxon>Microcaecilia</taxon>
    </lineage>
</organism>
<dbReference type="InParanoid" id="A0A6P7X3R4"/>
<dbReference type="Proteomes" id="UP000515156">
    <property type="component" value="Unplaced"/>
</dbReference>
<evidence type="ECO:0000256" key="3">
    <source>
        <dbReference type="ARBA" id="ARBA00022737"/>
    </source>
</evidence>
<keyword evidence="9" id="KW-1185">Reference proteome</keyword>
<dbReference type="GeneID" id="115459526"/>
<dbReference type="PANTHER" id="PTHR24381">
    <property type="entry name" value="ZINC FINGER PROTEIN"/>
    <property type="match status" value="1"/>
</dbReference>
<dbReference type="RefSeq" id="XP_030045200.1">
    <property type="nucleotide sequence ID" value="XM_030189340.1"/>
</dbReference>
<evidence type="ECO:0000256" key="6">
    <source>
        <dbReference type="ARBA" id="ARBA00023242"/>
    </source>
</evidence>
<evidence type="ECO:0000256" key="1">
    <source>
        <dbReference type="ARBA" id="ARBA00004123"/>
    </source>
</evidence>
<sequence>MGKTSVKRQELQGQQKTCIKETYSTSSECGKGFSRKKELEQHEIIHKTRVYTSTEYGKSFPNRENITKYQKNNTNERLASYPDCDKSFNQEENLNQKCKILHRRDTSFQY</sequence>
<keyword evidence="4 7" id="KW-0863">Zinc-finger</keyword>
<comment type="subcellular location">
    <subcellularLocation>
        <location evidence="1">Nucleus</location>
    </subcellularLocation>
</comment>